<dbReference type="Proteomes" id="UP000030905">
    <property type="component" value="Chromosome"/>
</dbReference>
<dbReference type="Pfam" id="PF02687">
    <property type="entry name" value="FtsX"/>
    <property type="match status" value="2"/>
</dbReference>
<feature type="transmembrane region" description="Helical" evidence="7">
    <location>
        <begin position="307"/>
        <end position="333"/>
    </location>
</feature>
<feature type="transmembrane region" description="Helical" evidence="7">
    <location>
        <begin position="252"/>
        <end position="275"/>
    </location>
</feature>
<dbReference type="PANTHER" id="PTHR30572">
    <property type="entry name" value="MEMBRANE COMPONENT OF TRANSPORTER-RELATED"/>
    <property type="match status" value="1"/>
</dbReference>
<dbReference type="eggNOG" id="COG4591">
    <property type="taxonomic scope" value="Bacteria"/>
</dbReference>
<feature type="transmembrane region" description="Helical" evidence="7">
    <location>
        <begin position="773"/>
        <end position="798"/>
    </location>
</feature>
<sequence length="854" mass="94226">MISSYKQLTGRYLKANKKRSLLTIIGILLSVALIATIGFFIVGMQQAQIEDIKNGYGSWHVSFSAPEEEIISKVVNNPKVLKSGMYQQGEQINIKKDLKLSPTIASGKALELLPMKIKEGRFPKEKNEVALEKWVLPYIGDNIKVGDNIKIQNREYTLTGILQDSVYTQSQKNGTMLLISDNIDRRKAALLAEVSPKTNLKNAVKELTSLTDKKITSINDKGQKIQIPSVVKNSLLIDMQGGGDRNSGLAQLYIPVGIIIGIVVVATIAVIYNAFQISVVERIKQFGLLRAIGTTPKQIRKIVLREATILTIIGIPLGILVGVAAICTIQYVFQVIGGDSVEWFKLSISPAVIIISIIVGVVSVYVSALIPAFLAGRISPLVAINSRTSIVKEKMKKKRFSIMGKIFKFEGALASKNIKRNRKRYRITVFSIVISVVLFITFKSFMDMTLNISDTLNESKNIHFLVQTNSSTFIDNNIIKNISTLNSIDKVYKVYKQYDFDQFIDKDKEIKAIKGIGSIYGRNTNINGQEKVLMNGSINVYDKAALQASKKYIQSGSIDIDKLNNENGVVVINKNQLLNDKTNKKYVGPIVGIKVGDEIELQYSGETSNTVTNNGQGITTRINPAQNKGKLNKVKVIAILKEDPFDFQGLQNGIKIITTEEMAKKLTGKNDIGVVALNIVTKNVKNEGASKAEIEKGIKSQPSLSLINYLDGNRKTKSTILMVKILVYGFIVVVSLIGSVNIINTLTTNIILRKKEFAALKAIGLTQKGLRKMIILEGLLYAIVGTIYGSIIACGLSYMIYSGMSGIREMIWPVPWDAMIIATIASLVISYLSVLSPLARINKENLIEAVREDY</sequence>
<dbReference type="InterPro" id="IPR003838">
    <property type="entry name" value="ABC3_permease_C"/>
</dbReference>
<protein>
    <submittedName>
        <fullName evidence="10">ABC transporter ATP-binding protein</fullName>
    </submittedName>
</protein>
<evidence type="ECO:0000313" key="12">
    <source>
        <dbReference type="Proteomes" id="UP000028042"/>
    </source>
</evidence>
<reference evidence="11" key="2">
    <citation type="submission" date="2015-10" db="EMBL/GenBank/DDBJ databases">
        <title>Improved Draft Genome Sequence of Clostridium pasteurianum Strain ATCC 6013 (DSM 525) Using a Hybrid Next-Generation Sequencing Approach.</title>
        <authorList>
            <person name="Pyne M.E."/>
            <person name="Utturkar S.M."/>
            <person name="Brown S.D."/>
            <person name="Moo-Young M."/>
            <person name="Chung D.A."/>
            <person name="Chou P.C."/>
        </authorList>
    </citation>
    <scope>NUCLEOTIDE SEQUENCE</scope>
    <source>
        <strain evidence="11">ATCC 6013</strain>
    </source>
</reference>
<evidence type="ECO:0000259" key="9">
    <source>
        <dbReference type="Pfam" id="PF12704"/>
    </source>
</evidence>
<dbReference type="RefSeq" id="WP_003446695.1">
    <property type="nucleotide sequence ID" value="NZ_ANZB01000012.1"/>
</dbReference>
<gene>
    <name evidence="10" type="ORF">CLPA_c32100</name>
    <name evidence="11" type="ORF">CP6013_03969</name>
</gene>
<dbReference type="GeneID" id="93075316"/>
<feature type="domain" description="ABC3 transporter permease C-terminal" evidence="8">
    <location>
        <begin position="258"/>
        <end position="380"/>
    </location>
</feature>
<keyword evidence="10" id="KW-0067">ATP-binding</keyword>
<reference evidence="10 13" key="1">
    <citation type="journal article" date="2015" name="Genome Announc.">
        <title>Complete Genome Sequence of the Nitrogen-Fixing and Solvent-Producing Clostridium pasteurianum DSM 525.</title>
        <authorList>
            <person name="Poehlein A."/>
            <person name="Grosse-Honebrink A."/>
            <person name="Zhang Y."/>
            <person name="Minton N.P."/>
            <person name="Daniel R."/>
        </authorList>
    </citation>
    <scope>NUCLEOTIDE SEQUENCE [LARGE SCALE GENOMIC DNA]</scope>
    <source>
        <strain evidence="10">DSM 525</strain>
        <strain evidence="13">DSM 525 / ATCC 6013</strain>
    </source>
</reference>
<dbReference type="KEGG" id="cpae:CPAST_c32100"/>
<dbReference type="Proteomes" id="UP000028042">
    <property type="component" value="Unassembled WGS sequence"/>
</dbReference>
<keyword evidence="13" id="KW-1185">Reference proteome</keyword>
<evidence type="ECO:0000256" key="3">
    <source>
        <dbReference type="ARBA" id="ARBA00022692"/>
    </source>
</evidence>
<dbReference type="eggNOG" id="COG0577">
    <property type="taxonomic scope" value="Bacteria"/>
</dbReference>
<dbReference type="EMBL" id="CP009268">
    <property type="protein sequence ID" value="AJA53264.1"/>
    <property type="molecule type" value="Genomic_DNA"/>
</dbReference>
<feature type="transmembrane region" description="Helical" evidence="7">
    <location>
        <begin position="725"/>
        <end position="752"/>
    </location>
</feature>
<evidence type="ECO:0000256" key="4">
    <source>
        <dbReference type="ARBA" id="ARBA00022989"/>
    </source>
</evidence>
<dbReference type="InterPro" id="IPR025857">
    <property type="entry name" value="MacB_PCD"/>
</dbReference>
<feature type="transmembrane region" description="Helical" evidence="7">
    <location>
        <begin position="425"/>
        <end position="446"/>
    </location>
</feature>
<dbReference type="GO" id="GO:0005524">
    <property type="term" value="F:ATP binding"/>
    <property type="evidence" value="ECO:0007669"/>
    <property type="project" value="UniProtKB-KW"/>
</dbReference>
<dbReference type="Pfam" id="PF12704">
    <property type="entry name" value="MacB_PCD"/>
    <property type="match status" value="1"/>
</dbReference>
<keyword evidence="3 7" id="KW-0812">Transmembrane</keyword>
<keyword evidence="4 7" id="KW-1133">Transmembrane helix</keyword>
<evidence type="ECO:0000313" key="11">
    <source>
        <dbReference type="EMBL" id="KRU14710.1"/>
    </source>
</evidence>
<feature type="domain" description="ABC3 transporter permease C-terminal" evidence="8">
    <location>
        <begin position="730"/>
        <end position="845"/>
    </location>
</feature>
<dbReference type="KEGG" id="cpat:CLPA_c32100"/>
<evidence type="ECO:0000313" key="13">
    <source>
        <dbReference type="Proteomes" id="UP000030905"/>
    </source>
</evidence>
<feature type="transmembrane region" description="Helical" evidence="7">
    <location>
        <begin position="353"/>
        <end position="374"/>
    </location>
</feature>
<evidence type="ECO:0000256" key="7">
    <source>
        <dbReference type="SAM" id="Phobius"/>
    </source>
</evidence>
<accession>A0A0H3J5J9</accession>
<proteinExistence type="inferred from homology"/>
<feature type="domain" description="MacB-like periplasmic core" evidence="9">
    <location>
        <begin position="20"/>
        <end position="209"/>
    </location>
</feature>
<keyword evidence="5 7" id="KW-0472">Membrane</keyword>
<dbReference type="InterPro" id="IPR050250">
    <property type="entry name" value="Macrolide_Exporter_MacB"/>
</dbReference>
<dbReference type="GO" id="GO:0022857">
    <property type="term" value="F:transmembrane transporter activity"/>
    <property type="evidence" value="ECO:0007669"/>
    <property type="project" value="TreeGrafter"/>
</dbReference>
<evidence type="ECO:0000259" key="8">
    <source>
        <dbReference type="Pfam" id="PF02687"/>
    </source>
</evidence>
<evidence type="ECO:0000256" key="1">
    <source>
        <dbReference type="ARBA" id="ARBA00004651"/>
    </source>
</evidence>
<keyword evidence="2" id="KW-1003">Cell membrane</keyword>
<dbReference type="PATRIC" id="fig|1262449.3.peg.3099"/>
<evidence type="ECO:0000313" key="10">
    <source>
        <dbReference type="EMBL" id="AJA53264.1"/>
    </source>
</evidence>
<feature type="transmembrane region" description="Helical" evidence="7">
    <location>
        <begin position="818"/>
        <end position="839"/>
    </location>
</feature>
<dbReference type="GO" id="GO:0005886">
    <property type="term" value="C:plasma membrane"/>
    <property type="evidence" value="ECO:0007669"/>
    <property type="project" value="UniProtKB-SubCell"/>
</dbReference>
<evidence type="ECO:0000256" key="5">
    <source>
        <dbReference type="ARBA" id="ARBA00023136"/>
    </source>
</evidence>
<keyword evidence="10" id="KW-0547">Nucleotide-binding</keyword>
<dbReference type="AlphaFoldDB" id="A0A0H3J5J9"/>
<dbReference type="EMBL" id="JPGY02000001">
    <property type="protein sequence ID" value="KRU14710.1"/>
    <property type="molecule type" value="Genomic_DNA"/>
</dbReference>
<evidence type="ECO:0000256" key="6">
    <source>
        <dbReference type="ARBA" id="ARBA00038076"/>
    </source>
</evidence>
<comment type="subcellular location">
    <subcellularLocation>
        <location evidence="1">Cell membrane</location>
        <topology evidence="1">Multi-pass membrane protein</topology>
    </subcellularLocation>
</comment>
<organism evidence="10 13">
    <name type="scientific">Clostridium pasteurianum DSM 525 = ATCC 6013</name>
    <dbReference type="NCBI Taxonomy" id="1262449"/>
    <lineage>
        <taxon>Bacteria</taxon>
        <taxon>Bacillati</taxon>
        <taxon>Bacillota</taxon>
        <taxon>Clostridia</taxon>
        <taxon>Eubacteriales</taxon>
        <taxon>Clostridiaceae</taxon>
        <taxon>Clostridium</taxon>
    </lineage>
</organism>
<dbReference type="PANTHER" id="PTHR30572:SF4">
    <property type="entry name" value="ABC TRANSPORTER PERMEASE YTRF"/>
    <property type="match status" value="1"/>
</dbReference>
<reference evidence="11 12" key="3">
    <citation type="journal article" name="Genome Announc.">
        <title>Improved Draft Genome Sequence of Clostridium pasteurianum Strain ATCC 6013 (DSM 525) Using a Hybrid Next-Generation Sequencing Approach.</title>
        <authorList>
            <person name="Pyne M.E."/>
            <person name="Utturkar S."/>
            <person name="Brown S.D."/>
            <person name="Moo-Young M."/>
            <person name="Chung D.A."/>
            <person name="Chou C.P."/>
        </authorList>
    </citation>
    <scope>NUCLEOTIDE SEQUENCE [LARGE SCALE GENOMIC DNA]</scope>
    <source>
        <strain evidence="11 12">ATCC 6013</strain>
    </source>
</reference>
<feature type="transmembrane region" description="Helical" evidence="7">
    <location>
        <begin position="21"/>
        <end position="44"/>
    </location>
</feature>
<evidence type="ECO:0000256" key="2">
    <source>
        <dbReference type="ARBA" id="ARBA00022475"/>
    </source>
</evidence>
<name>A0A0H3J5J9_CLOPA</name>
<comment type="similarity">
    <text evidence="6">Belongs to the ABC-4 integral membrane protein family.</text>
</comment>